<comment type="caution">
    <text evidence="2">The sequence shown here is derived from an EMBL/GenBank/DDBJ whole genome shotgun (WGS) entry which is preliminary data.</text>
</comment>
<dbReference type="PANTHER" id="PTHR42686:SF1">
    <property type="entry name" value="GH17980P-RELATED"/>
    <property type="match status" value="1"/>
</dbReference>
<proteinExistence type="predicted"/>
<sequence>MESRFSSGTPALGFGAAPLGNLFAPVTDEAAHGAVDAAWDAGIRYFDTAPYYGLGLSESRLGASLSARPRAEFLLSTKVGKRLLNETSPRVDGLVDGQWAIATARQWTRDYSRAGVFRSLEESLERLRCDRVDIVFVHDPDRHVDQVERETAPALEELRAEGVISAYGVGTSDWRIADRLLSTTNLDAVMIAGRWTLIDRSAAPLLAHAQSRGVWLAVAGPFNSGLLARPWPADDSMFEYSPAGDELVALARELALVCRRHGATLPEAAIQFATRSPGVSTVVAGIASAAEAVADVTAFARDIPRSLWAELDRIVEGFQSRS</sequence>
<organism evidence="2 3">
    <name type="scientific">Microbacterium helvum</name>
    <dbReference type="NCBI Taxonomy" id="2773713"/>
    <lineage>
        <taxon>Bacteria</taxon>
        <taxon>Bacillati</taxon>
        <taxon>Actinomycetota</taxon>
        <taxon>Actinomycetes</taxon>
        <taxon>Micrococcales</taxon>
        <taxon>Microbacteriaceae</taxon>
        <taxon>Microbacterium</taxon>
    </lineage>
</organism>
<dbReference type="InterPro" id="IPR036812">
    <property type="entry name" value="NAD(P)_OxRdtase_dom_sf"/>
</dbReference>
<dbReference type="CDD" id="cd19162">
    <property type="entry name" value="AKR_FDH"/>
    <property type="match status" value="1"/>
</dbReference>
<reference evidence="2 3" key="1">
    <citation type="submission" date="2020-09" db="EMBL/GenBank/DDBJ databases">
        <title>Isolation and identification of active actinomycetes.</title>
        <authorList>
            <person name="Li X."/>
        </authorList>
    </citation>
    <scope>NUCLEOTIDE SEQUENCE [LARGE SCALE GENOMIC DNA]</scope>
    <source>
        <strain evidence="2 3">NEAU-LLC</strain>
    </source>
</reference>
<keyword evidence="3" id="KW-1185">Reference proteome</keyword>
<feature type="domain" description="NADP-dependent oxidoreductase" evidence="1">
    <location>
        <begin position="12"/>
        <end position="315"/>
    </location>
</feature>
<dbReference type="SUPFAM" id="SSF51430">
    <property type="entry name" value="NAD(P)-linked oxidoreductase"/>
    <property type="match status" value="1"/>
</dbReference>
<gene>
    <name evidence="2" type="ORF">IF188_18075</name>
</gene>
<dbReference type="InterPro" id="IPR023210">
    <property type="entry name" value="NADP_OxRdtase_dom"/>
</dbReference>
<evidence type="ECO:0000259" key="1">
    <source>
        <dbReference type="Pfam" id="PF00248"/>
    </source>
</evidence>
<dbReference type="InterPro" id="IPR020471">
    <property type="entry name" value="AKR"/>
</dbReference>
<dbReference type="Proteomes" id="UP000598426">
    <property type="component" value="Unassembled WGS sequence"/>
</dbReference>
<protein>
    <submittedName>
        <fullName evidence="2">Aldo/keto reductase</fullName>
    </submittedName>
</protein>
<dbReference type="EMBL" id="JACXZS010000014">
    <property type="protein sequence ID" value="MBD3943603.1"/>
    <property type="molecule type" value="Genomic_DNA"/>
</dbReference>
<evidence type="ECO:0000313" key="2">
    <source>
        <dbReference type="EMBL" id="MBD3943603.1"/>
    </source>
</evidence>
<dbReference type="InterPro" id="IPR044477">
    <property type="entry name" value="FDH-like"/>
</dbReference>
<dbReference type="Pfam" id="PF00248">
    <property type="entry name" value="Aldo_ket_red"/>
    <property type="match status" value="1"/>
</dbReference>
<accession>A0ABR8NU76</accession>
<name>A0ABR8NU76_9MICO</name>
<evidence type="ECO:0000313" key="3">
    <source>
        <dbReference type="Proteomes" id="UP000598426"/>
    </source>
</evidence>
<dbReference type="Gene3D" id="3.20.20.100">
    <property type="entry name" value="NADP-dependent oxidoreductase domain"/>
    <property type="match status" value="1"/>
</dbReference>
<dbReference type="PANTHER" id="PTHR42686">
    <property type="entry name" value="GH17980P-RELATED"/>
    <property type="match status" value="1"/>
</dbReference>